<comment type="similarity">
    <text evidence="1">Belongs to the SEC15 family.</text>
</comment>
<evidence type="ECO:0000313" key="6">
    <source>
        <dbReference type="EMBL" id="CAI8032301.1"/>
    </source>
</evidence>
<evidence type="ECO:0000259" key="5">
    <source>
        <dbReference type="Pfam" id="PF04091"/>
    </source>
</evidence>
<dbReference type="PANTHER" id="PTHR12702">
    <property type="entry name" value="SEC15"/>
    <property type="match status" value="1"/>
</dbReference>
<evidence type="ECO:0000313" key="7">
    <source>
        <dbReference type="Proteomes" id="UP001174909"/>
    </source>
</evidence>
<evidence type="ECO:0000256" key="1">
    <source>
        <dbReference type="ARBA" id="ARBA00007944"/>
    </source>
</evidence>
<dbReference type="EMBL" id="CASHTH010002598">
    <property type="protein sequence ID" value="CAI8032301.1"/>
    <property type="molecule type" value="Genomic_DNA"/>
</dbReference>
<dbReference type="InterPro" id="IPR042044">
    <property type="entry name" value="EXOC6PINT-1/Sec15/Tip20_C_dom2"/>
</dbReference>
<keyword evidence="2" id="KW-0813">Transport</keyword>
<gene>
    <name evidence="6" type="ORF">GBAR_LOCUS18270</name>
</gene>
<dbReference type="InterPro" id="IPR007225">
    <property type="entry name" value="EXOC6/Sec15"/>
</dbReference>
<dbReference type="Pfam" id="PF04091">
    <property type="entry name" value="Sec15_C"/>
    <property type="match status" value="1"/>
</dbReference>
<protein>
    <submittedName>
        <fullName evidence="6">Exocyst complex component 6B</fullName>
    </submittedName>
</protein>
<dbReference type="GO" id="GO:0006893">
    <property type="term" value="P:Golgi to plasma membrane transport"/>
    <property type="evidence" value="ECO:0007669"/>
    <property type="project" value="TreeGrafter"/>
</dbReference>
<dbReference type="Proteomes" id="UP001174909">
    <property type="component" value="Unassembled WGS sequence"/>
</dbReference>
<accession>A0AA35SPF9</accession>
<dbReference type="Gene3D" id="1.10.357.30">
    <property type="entry name" value="Exocyst complex subunit Sec15 C-terminal domain, N-terminal subdomain"/>
    <property type="match status" value="1"/>
</dbReference>
<reference evidence="6" key="1">
    <citation type="submission" date="2023-03" db="EMBL/GenBank/DDBJ databases">
        <authorList>
            <person name="Steffen K."/>
            <person name="Cardenas P."/>
        </authorList>
    </citation>
    <scope>NUCLEOTIDE SEQUENCE</scope>
</reference>
<evidence type="ECO:0000256" key="3">
    <source>
        <dbReference type="ARBA" id="ARBA00022483"/>
    </source>
</evidence>
<dbReference type="Gene3D" id="1.20.58.670">
    <property type="entry name" value="Dsl1p vesicle tethering complex, Tip20p subunit, domain D"/>
    <property type="match status" value="1"/>
</dbReference>
<name>A0AA35SPF9_GEOBA</name>
<evidence type="ECO:0000256" key="4">
    <source>
        <dbReference type="ARBA" id="ARBA00023054"/>
    </source>
</evidence>
<keyword evidence="4" id="KW-0175">Coiled coil</keyword>
<dbReference type="GO" id="GO:0006886">
    <property type="term" value="P:intracellular protein transport"/>
    <property type="evidence" value="ECO:0007669"/>
    <property type="project" value="InterPro"/>
</dbReference>
<sequence length="592" mass="67452">MHQAMRQWNLELAPDICCLLDETQAPDPEVCAQDLIDFSPVYRCLHIHTVLGKREQFIDSYRSGRRSQVRLAIKPRSIWKGEINDFKCYFYGIMGFFVVEDTILHTTQELRPHKGEGEGLVTLHIVHEFWQMALSEVLAVLRNNCNSCRDYHLLLKVKQLVVWLCHALRGYGFPVDKLYEVLLEIREQYDEMLMKAWGDSFTQIFASDNYTPMVAETEEQYRGVLELFPYHNVQIDSAPYPRLFPFSGVVGQVYCQLQAFIRNCSDYADGLNLSQMEVCDIVSKSVNLLLSRTVTGCLSRLVHDEGLTIPQLGQIWVNISHLADSVPHLEDFIRHVTKTGSEGAASVRLYGGSTFKDGKVTAEQQIIVRLTAKCAEVVEGASYDWTSKDAQDKPSDYINDCLHFLETTFHALHILPEEVVSNLVQQALKNLALQLERVLLCDTNPRISMEAIRNFNVDLMHCQRFVMSTVSSYNCLRGSDASLAFEPLKQLVDLFVNENWSEFISEYPSLSDKYKHVAPYMVHGLLTRLRKADKKKKKLPIHVKNPAKKKDPKKLMLKALEEKVAQEGACLAPPVMMHTTPSPPPSFGASRY</sequence>
<dbReference type="GO" id="GO:0000145">
    <property type="term" value="C:exocyst"/>
    <property type="evidence" value="ECO:0007669"/>
    <property type="project" value="TreeGrafter"/>
</dbReference>
<dbReference type="PANTHER" id="PTHR12702:SF0">
    <property type="entry name" value="EXOCYST COMPLEX COMPONENT 6"/>
    <property type="match status" value="1"/>
</dbReference>
<dbReference type="InterPro" id="IPR046361">
    <property type="entry name" value="EXOC6/Sec15_C"/>
</dbReference>
<feature type="domain" description="Exocyst complex subunit EXOC6/Sec15 C-terminal" evidence="5">
    <location>
        <begin position="177"/>
        <end position="527"/>
    </location>
</feature>
<evidence type="ECO:0000256" key="2">
    <source>
        <dbReference type="ARBA" id="ARBA00022448"/>
    </source>
</evidence>
<keyword evidence="3" id="KW-0268">Exocytosis</keyword>
<organism evidence="6 7">
    <name type="scientific">Geodia barretti</name>
    <name type="common">Barrett's horny sponge</name>
    <dbReference type="NCBI Taxonomy" id="519541"/>
    <lineage>
        <taxon>Eukaryota</taxon>
        <taxon>Metazoa</taxon>
        <taxon>Porifera</taxon>
        <taxon>Demospongiae</taxon>
        <taxon>Heteroscleromorpha</taxon>
        <taxon>Tetractinellida</taxon>
        <taxon>Astrophorina</taxon>
        <taxon>Geodiidae</taxon>
        <taxon>Geodia</taxon>
    </lineage>
</organism>
<dbReference type="AlphaFoldDB" id="A0AA35SPF9"/>
<dbReference type="GO" id="GO:0016020">
    <property type="term" value="C:membrane"/>
    <property type="evidence" value="ECO:0007669"/>
    <property type="project" value="TreeGrafter"/>
</dbReference>
<keyword evidence="7" id="KW-1185">Reference proteome</keyword>
<comment type="caution">
    <text evidence="6">The sequence shown here is derived from an EMBL/GenBank/DDBJ whole genome shotgun (WGS) entry which is preliminary data.</text>
</comment>
<proteinExistence type="inferred from homology"/>
<dbReference type="GO" id="GO:0090522">
    <property type="term" value="P:vesicle tethering involved in exocytosis"/>
    <property type="evidence" value="ECO:0007669"/>
    <property type="project" value="InterPro"/>
</dbReference>
<dbReference type="InterPro" id="IPR042045">
    <property type="entry name" value="EXOC6/Sec15_C_dom1"/>
</dbReference>